<keyword evidence="3" id="KW-1185">Reference proteome</keyword>
<evidence type="ECO:0000256" key="1">
    <source>
        <dbReference type="SAM" id="MobiDB-lite"/>
    </source>
</evidence>
<sequence>MIDSNAKTNTCWVDGILKGTMTSPIKKKQQEAVARKEIAKRRQLHDELELDSSSGSEFDERSDEAESNGDNPPTNNAEKTNDDSEESGDDDTNVEESGDKDNAAEESNEQVEDSEPGTTPEARSKRWFIQGSRDVYFVGLNLNEKGNPSRSKYNMEMVHEFYANYYCNLEKKASSKKAIKKEPVLDSVRIRDIPGDISERTITRALMGGDFTLSTKTTEYDYRMEAMKGIKNLRTVDKVFHFQWMANILLKTRREQNVSQAEN</sequence>
<name>A0ABS8WZL3_DATST</name>
<feature type="compositionally biased region" description="Acidic residues" evidence="1">
    <location>
        <begin position="83"/>
        <end position="96"/>
    </location>
</feature>
<dbReference type="Proteomes" id="UP000823775">
    <property type="component" value="Unassembled WGS sequence"/>
</dbReference>
<dbReference type="EMBL" id="JACEIK010015232">
    <property type="protein sequence ID" value="MCE3216944.1"/>
    <property type="molecule type" value="Genomic_DNA"/>
</dbReference>
<feature type="compositionally biased region" description="Acidic residues" evidence="1">
    <location>
        <begin position="104"/>
        <end position="115"/>
    </location>
</feature>
<accession>A0ABS8WZL3</accession>
<evidence type="ECO:0000313" key="2">
    <source>
        <dbReference type="EMBL" id="MCE3216944.1"/>
    </source>
</evidence>
<feature type="compositionally biased region" description="Basic and acidic residues" evidence="1">
    <location>
        <begin position="28"/>
        <end position="37"/>
    </location>
</feature>
<evidence type="ECO:0000313" key="3">
    <source>
        <dbReference type="Proteomes" id="UP000823775"/>
    </source>
</evidence>
<gene>
    <name evidence="2" type="ORF">HAX54_009626</name>
</gene>
<feature type="region of interest" description="Disordered" evidence="1">
    <location>
        <begin position="17"/>
        <end position="126"/>
    </location>
</feature>
<feature type="compositionally biased region" description="Polar residues" evidence="1">
    <location>
        <begin position="68"/>
        <end position="78"/>
    </location>
</feature>
<protein>
    <submittedName>
        <fullName evidence="2">Uncharacterized protein</fullName>
    </submittedName>
</protein>
<organism evidence="2 3">
    <name type="scientific">Datura stramonium</name>
    <name type="common">Jimsonweed</name>
    <name type="synonym">Common thornapple</name>
    <dbReference type="NCBI Taxonomy" id="4076"/>
    <lineage>
        <taxon>Eukaryota</taxon>
        <taxon>Viridiplantae</taxon>
        <taxon>Streptophyta</taxon>
        <taxon>Embryophyta</taxon>
        <taxon>Tracheophyta</taxon>
        <taxon>Spermatophyta</taxon>
        <taxon>Magnoliopsida</taxon>
        <taxon>eudicotyledons</taxon>
        <taxon>Gunneridae</taxon>
        <taxon>Pentapetalae</taxon>
        <taxon>asterids</taxon>
        <taxon>lamiids</taxon>
        <taxon>Solanales</taxon>
        <taxon>Solanaceae</taxon>
        <taxon>Solanoideae</taxon>
        <taxon>Datureae</taxon>
        <taxon>Datura</taxon>
    </lineage>
</organism>
<proteinExistence type="predicted"/>
<comment type="caution">
    <text evidence="2">The sequence shown here is derived from an EMBL/GenBank/DDBJ whole genome shotgun (WGS) entry which is preliminary data.</text>
</comment>
<reference evidence="2 3" key="1">
    <citation type="journal article" date="2021" name="BMC Genomics">
        <title>Datura genome reveals duplications of psychoactive alkaloid biosynthetic genes and high mutation rate following tissue culture.</title>
        <authorList>
            <person name="Rajewski A."/>
            <person name="Carter-House D."/>
            <person name="Stajich J."/>
            <person name="Litt A."/>
        </authorList>
    </citation>
    <scope>NUCLEOTIDE SEQUENCE [LARGE SCALE GENOMIC DNA]</scope>
    <source>
        <strain evidence="2">AR-01</strain>
    </source>
</reference>